<name>A0A919D1V0_9ACTN</name>
<dbReference type="CDD" id="cd00093">
    <property type="entry name" value="HTH_XRE"/>
    <property type="match status" value="1"/>
</dbReference>
<accession>A0A919D1V0</accession>
<evidence type="ECO:0008006" key="5">
    <source>
        <dbReference type="Google" id="ProtNLM"/>
    </source>
</evidence>
<feature type="region of interest" description="Disordered" evidence="1">
    <location>
        <begin position="93"/>
        <end position="128"/>
    </location>
</feature>
<evidence type="ECO:0000313" key="4">
    <source>
        <dbReference type="Proteomes" id="UP000655443"/>
    </source>
</evidence>
<dbReference type="EMBL" id="BMVG01000001">
    <property type="protein sequence ID" value="GHD99235.1"/>
    <property type="molecule type" value="Genomic_DNA"/>
</dbReference>
<evidence type="ECO:0000256" key="2">
    <source>
        <dbReference type="SAM" id="Phobius"/>
    </source>
</evidence>
<organism evidence="3 4">
    <name type="scientific">Streptomyces alanosinicus</name>
    <dbReference type="NCBI Taxonomy" id="68171"/>
    <lineage>
        <taxon>Bacteria</taxon>
        <taxon>Bacillati</taxon>
        <taxon>Actinomycetota</taxon>
        <taxon>Actinomycetes</taxon>
        <taxon>Kitasatosporales</taxon>
        <taxon>Streptomycetaceae</taxon>
        <taxon>Streptomyces</taxon>
    </lineage>
</organism>
<feature type="transmembrane region" description="Helical" evidence="2">
    <location>
        <begin position="135"/>
        <end position="157"/>
    </location>
</feature>
<evidence type="ECO:0000256" key="1">
    <source>
        <dbReference type="SAM" id="MobiDB-lite"/>
    </source>
</evidence>
<dbReference type="GO" id="GO:0003677">
    <property type="term" value="F:DNA binding"/>
    <property type="evidence" value="ECO:0007669"/>
    <property type="project" value="InterPro"/>
</dbReference>
<dbReference type="AlphaFoldDB" id="A0A919D1V0"/>
<dbReference type="InterPro" id="IPR021224">
    <property type="entry name" value="DUF2690"/>
</dbReference>
<reference evidence="3" key="1">
    <citation type="journal article" date="2014" name="Int. J. Syst. Evol. Microbiol.">
        <title>Complete genome sequence of Corynebacterium casei LMG S-19264T (=DSM 44701T), isolated from a smear-ripened cheese.</title>
        <authorList>
            <consortium name="US DOE Joint Genome Institute (JGI-PGF)"/>
            <person name="Walter F."/>
            <person name="Albersmeier A."/>
            <person name="Kalinowski J."/>
            <person name="Ruckert C."/>
        </authorList>
    </citation>
    <scope>NUCLEOTIDE SEQUENCE</scope>
    <source>
        <strain evidence="3">JCM 4714</strain>
    </source>
</reference>
<protein>
    <recommendedName>
        <fullName evidence="5">XRE family transcriptional regulator</fullName>
    </recommendedName>
</protein>
<proteinExistence type="predicted"/>
<reference evidence="3" key="2">
    <citation type="submission" date="2020-09" db="EMBL/GenBank/DDBJ databases">
        <authorList>
            <person name="Sun Q."/>
            <person name="Ohkuma M."/>
        </authorList>
    </citation>
    <scope>NUCLEOTIDE SEQUENCE</scope>
    <source>
        <strain evidence="3">JCM 4714</strain>
    </source>
</reference>
<sequence length="293" mass="30021">MTSGDPSNGDSSGGRAVERERLAETLRGLRARTGLSLAALAAKTPYSKSSWDRYLNGRTVPPRQAVAELCELAGEHPGRPLALWELADAVSSGRAAGGGTGAAGHGRRPVAAPSPAPARTPVPPVAHGRPARGRLAAVTGGLAVVAVVVTLAATGVLGGSAPDRRTTPSPSPSAPVQGCHGDGCTGKDPETYGCGAEPVPVTLGRKSFPGPTVVKIRHSSACGAVWARIDLGRVGDRAEILVPRHAPGRIQVKDRHDARDSLSTPMVAASGPDLDRVRACLVRDGERYCFGTG</sequence>
<dbReference type="Pfam" id="PF10901">
    <property type="entry name" value="DUF2690"/>
    <property type="match status" value="1"/>
</dbReference>
<feature type="region of interest" description="Disordered" evidence="1">
    <location>
        <begin position="157"/>
        <end position="182"/>
    </location>
</feature>
<dbReference type="RefSeq" id="WP_189948750.1">
    <property type="nucleotide sequence ID" value="NZ_BMVG01000001.1"/>
</dbReference>
<feature type="compositionally biased region" description="Pro residues" evidence="1">
    <location>
        <begin position="112"/>
        <end position="124"/>
    </location>
</feature>
<keyword evidence="2" id="KW-1133">Transmembrane helix</keyword>
<keyword evidence="2" id="KW-0812">Transmembrane</keyword>
<dbReference type="InterPro" id="IPR010982">
    <property type="entry name" value="Lambda_DNA-bd_dom_sf"/>
</dbReference>
<gene>
    <name evidence="3" type="ORF">GCM10010339_09730</name>
</gene>
<feature type="compositionally biased region" description="Gly residues" evidence="1">
    <location>
        <begin position="95"/>
        <end position="104"/>
    </location>
</feature>
<dbReference type="InterPro" id="IPR001387">
    <property type="entry name" value="Cro/C1-type_HTH"/>
</dbReference>
<keyword evidence="4" id="KW-1185">Reference proteome</keyword>
<dbReference type="SUPFAM" id="SSF47413">
    <property type="entry name" value="lambda repressor-like DNA-binding domains"/>
    <property type="match status" value="1"/>
</dbReference>
<dbReference type="Gene3D" id="1.10.260.40">
    <property type="entry name" value="lambda repressor-like DNA-binding domains"/>
    <property type="match status" value="1"/>
</dbReference>
<evidence type="ECO:0000313" key="3">
    <source>
        <dbReference type="EMBL" id="GHD99235.1"/>
    </source>
</evidence>
<dbReference type="Proteomes" id="UP000655443">
    <property type="component" value="Unassembled WGS sequence"/>
</dbReference>
<comment type="caution">
    <text evidence="3">The sequence shown here is derived from an EMBL/GenBank/DDBJ whole genome shotgun (WGS) entry which is preliminary data.</text>
</comment>
<dbReference type="Pfam" id="PF13560">
    <property type="entry name" value="HTH_31"/>
    <property type="match status" value="1"/>
</dbReference>
<keyword evidence="2" id="KW-0472">Membrane</keyword>